<keyword evidence="4 5" id="KW-0238">DNA-binding</keyword>
<accession>A0A3P8T0G1</accession>
<dbReference type="GO" id="GO:0005654">
    <property type="term" value="C:nucleoplasm"/>
    <property type="evidence" value="ECO:0007669"/>
    <property type="project" value="UniProtKB-SubCell"/>
</dbReference>
<evidence type="ECO:0000259" key="7">
    <source>
        <dbReference type="PROSITE" id="PS50950"/>
    </source>
</evidence>
<proteinExistence type="inferred from homology"/>
<dbReference type="InterPro" id="IPR026516">
    <property type="entry name" value="THAP1/10"/>
</dbReference>
<evidence type="ECO:0000256" key="4">
    <source>
        <dbReference type="ARBA" id="ARBA00023125"/>
    </source>
</evidence>
<keyword evidence="6" id="KW-0805">Transcription regulation</keyword>
<comment type="function">
    <text evidence="6">DNA-binding transcription regulator that regulates endothelial cell proliferation and G1/S cell-cycle progression. Specifically binds the 5'-[AT]NTNN[GT]GGCA[AGT]-3' core DNA sequence and acts by modulating expression of pRB-E2F cell-cycle target genes.</text>
</comment>
<evidence type="ECO:0000313" key="9">
    <source>
        <dbReference type="Proteomes" id="UP000265080"/>
    </source>
</evidence>
<keyword evidence="6" id="KW-0539">Nucleus</keyword>
<dbReference type="GO" id="GO:0008270">
    <property type="term" value="F:zinc ion binding"/>
    <property type="evidence" value="ECO:0007669"/>
    <property type="project" value="UniProtKB-KW"/>
</dbReference>
<dbReference type="PROSITE" id="PS50950">
    <property type="entry name" value="ZF_THAP"/>
    <property type="match status" value="1"/>
</dbReference>
<reference evidence="8" key="2">
    <citation type="submission" date="2025-08" db="UniProtKB">
        <authorList>
            <consortium name="Ensembl"/>
        </authorList>
    </citation>
    <scope>IDENTIFICATION</scope>
</reference>
<evidence type="ECO:0000256" key="2">
    <source>
        <dbReference type="ARBA" id="ARBA00022771"/>
    </source>
</evidence>
<keyword evidence="1" id="KW-0479">Metal-binding</keyword>
<keyword evidence="3" id="KW-0862">Zinc</keyword>
<dbReference type="Pfam" id="PF05485">
    <property type="entry name" value="THAP"/>
    <property type="match status" value="1"/>
</dbReference>
<feature type="domain" description="THAP-type" evidence="7">
    <location>
        <begin position="1"/>
        <end position="84"/>
    </location>
</feature>
<dbReference type="Proteomes" id="UP000265080">
    <property type="component" value="Chromosome 12"/>
</dbReference>
<evidence type="ECO:0000256" key="5">
    <source>
        <dbReference type="PROSITE-ProRule" id="PRU00309"/>
    </source>
</evidence>
<keyword evidence="2 5" id="KW-0863">Zinc-finger</keyword>
<evidence type="ECO:0000256" key="6">
    <source>
        <dbReference type="RuleBase" id="RU369073"/>
    </source>
</evidence>
<dbReference type="InterPro" id="IPR038441">
    <property type="entry name" value="THAP_Znf_sf"/>
</dbReference>
<name>A0A3P8T0G1_AMPPE</name>
<dbReference type="Gene3D" id="6.20.210.20">
    <property type="entry name" value="THAP domain"/>
    <property type="match status" value="1"/>
</dbReference>
<organism evidence="8 9">
    <name type="scientific">Amphiprion percula</name>
    <name type="common">Orange clownfish</name>
    <name type="synonym">Lutjanus percula</name>
    <dbReference type="NCBI Taxonomy" id="161767"/>
    <lineage>
        <taxon>Eukaryota</taxon>
        <taxon>Metazoa</taxon>
        <taxon>Chordata</taxon>
        <taxon>Craniata</taxon>
        <taxon>Vertebrata</taxon>
        <taxon>Euteleostomi</taxon>
        <taxon>Actinopterygii</taxon>
        <taxon>Neopterygii</taxon>
        <taxon>Teleostei</taxon>
        <taxon>Neoteleostei</taxon>
        <taxon>Acanthomorphata</taxon>
        <taxon>Ovalentaria</taxon>
        <taxon>Pomacentridae</taxon>
        <taxon>Amphiprion</taxon>
    </lineage>
</organism>
<comment type="subcellular location">
    <subcellularLocation>
        <location evidence="6">Nucleus</location>
        <location evidence="6">Nucleoplasm</location>
    </subcellularLocation>
</comment>
<evidence type="ECO:0000256" key="3">
    <source>
        <dbReference type="ARBA" id="ARBA00022833"/>
    </source>
</evidence>
<reference evidence="8 9" key="1">
    <citation type="submission" date="2018-03" db="EMBL/GenBank/DDBJ databases">
        <title>Finding Nemo's genes: A chromosome-scale reference assembly of the genome of the orange clownfish Amphiprion percula.</title>
        <authorList>
            <person name="Lehmann R."/>
        </authorList>
    </citation>
    <scope>NUCLEOTIDE SEQUENCE</scope>
</reference>
<keyword evidence="6" id="KW-0175">Coiled coil</keyword>
<protein>
    <recommendedName>
        <fullName evidence="6">THAP domain-containing protein 1</fullName>
    </recommendedName>
</protein>
<dbReference type="AlphaFoldDB" id="A0A3P8T0G1"/>
<comment type="similarity">
    <text evidence="6">Belongs to the THAP1 family.</text>
</comment>
<evidence type="ECO:0000313" key="8">
    <source>
        <dbReference type="Ensembl" id="ENSAPEP00000017853.1"/>
    </source>
</evidence>
<evidence type="ECO:0000256" key="1">
    <source>
        <dbReference type="ARBA" id="ARBA00022723"/>
    </source>
</evidence>
<dbReference type="InterPro" id="IPR006612">
    <property type="entry name" value="THAP_Znf"/>
</dbReference>
<dbReference type="PANTHER" id="PTHR46600:SF11">
    <property type="entry name" value="THAP DOMAIN-CONTAINING PROTEIN 10"/>
    <property type="match status" value="1"/>
</dbReference>
<dbReference type="SUPFAM" id="SSF57716">
    <property type="entry name" value="Glucocorticoid receptor-like (DNA-binding domain)"/>
    <property type="match status" value="1"/>
</dbReference>
<dbReference type="GO" id="GO:0043565">
    <property type="term" value="F:sequence-specific DNA binding"/>
    <property type="evidence" value="ECO:0007669"/>
    <property type="project" value="UniProtKB-UniRule"/>
</dbReference>
<dbReference type="OMA" id="RWITAIH"/>
<dbReference type="SMART" id="SM00980">
    <property type="entry name" value="THAP"/>
    <property type="match status" value="1"/>
</dbReference>
<dbReference type="GeneTree" id="ENSGT00980000198867"/>
<sequence length="95" mass="11287">MVHTCVVSGCRNRRTPGTSLSFYRFPRDPDRKQRWINAVNREGWIPNDGSRLCSTHFISGLQRSRRSFLRSRRSLWRKVFPPQSALMKMKMMMNL</sequence>
<dbReference type="Ensembl" id="ENSAPET00000018354.1">
    <property type="protein sequence ID" value="ENSAPEP00000017853.1"/>
    <property type="gene ID" value="ENSAPEG00000012785.1"/>
</dbReference>
<reference evidence="8" key="3">
    <citation type="submission" date="2025-09" db="UniProtKB">
        <authorList>
            <consortium name="Ensembl"/>
        </authorList>
    </citation>
    <scope>IDENTIFICATION</scope>
</reference>
<keyword evidence="6" id="KW-0804">Transcription</keyword>
<dbReference type="PANTHER" id="PTHR46600">
    <property type="entry name" value="THAP DOMAIN-CONTAINING"/>
    <property type="match status" value="1"/>
</dbReference>
<dbReference type="GO" id="GO:0003700">
    <property type="term" value="F:DNA-binding transcription factor activity"/>
    <property type="evidence" value="ECO:0007669"/>
    <property type="project" value="UniProtKB-UniRule"/>
</dbReference>
<dbReference type="GO" id="GO:0001935">
    <property type="term" value="P:endothelial cell proliferation"/>
    <property type="evidence" value="ECO:0007669"/>
    <property type="project" value="UniProtKB-UniRule"/>
</dbReference>
<keyword evidence="6" id="KW-0131">Cell cycle</keyword>
<keyword evidence="9" id="KW-1185">Reference proteome</keyword>